<reference key="1">
    <citation type="journal article" date="2011" name="Mol. Biol. Evol.">
        <title>Unity in variety -- the pan-genome of the Chlamydiae.</title>
        <authorList>
            <person name="Collingro A."/>
            <person name="Tischler P."/>
            <person name="Weinmaier T."/>
            <person name="Penz T."/>
            <person name="Heinz E."/>
            <person name="Brunham R.C."/>
            <person name="Read T.D."/>
            <person name="Bavoil P.M."/>
            <person name="Sachse K."/>
            <person name="Kahane S."/>
            <person name="Friedman M.G."/>
            <person name="Rattei T."/>
            <person name="Myers G.S.A."/>
            <person name="Horn M."/>
        </authorList>
    </citation>
    <scope>NUCLEOTIDE SEQUENCE</scope>
    <source>
        <strain>Z</strain>
    </source>
</reference>
<dbReference type="PANTHER" id="PTHR40275:SF1">
    <property type="entry name" value="SSL7038 PROTEIN"/>
    <property type="match status" value="1"/>
</dbReference>
<proteinExistence type="predicted"/>
<dbReference type="KEGG" id="sng:SNE_A15480"/>
<name>F8L5H3_SIMNZ</name>
<accession>F8L5H3</accession>
<dbReference type="STRING" id="331113.SNE_A15480"/>
<keyword evidence="2" id="KW-1185">Reference proteome</keyword>
<protein>
    <submittedName>
        <fullName evidence="1">Uncharacterized protein HI_1420</fullName>
    </submittedName>
</protein>
<dbReference type="Pfam" id="PF21716">
    <property type="entry name" value="dnstrm_HI1420"/>
    <property type="match status" value="1"/>
</dbReference>
<reference evidence="1 2" key="2">
    <citation type="journal article" date="2011" name="Mol. Biol. Evol.">
        <title>Unity in variety--the pan-genome of the Chlamydiae.</title>
        <authorList>
            <person name="Collingro A."/>
            <person name="Tischler P."/>
            <person name="Weinmaier T."/>
            <person name="Penz T."/>
            <person name="Heinz E."/>
            <person name="Brunham R.C."/>
            <person name="Read T.D."/>
            <person name="Bavoil P.M."/>
            <person name="Sachse K."/>
            <person name="Kahane S."/>
            <person name="Friedman M.G."/>
            <person name="Rattei T."/>
            <person name="Myers G.S."/>
            <person name="Horn M."/>
        </authorList>
    </citation>
    <scope>NUCLEOTIDE SEQUENCE [LARGE SCALE GENOMIC DNA]</scope>
    <source>
        <strain evidence="2">ATCC VR-1471 / Z</strain>
    </source>
</reference>
<sequence length="97" mass="10812">MARTRSYQSALIERLKNPKEAAAYLNAALEDDGLRVFLVALRDVAEAHGGIAYLAKETQLNRESLYRTLSKQGNPTIINLFHMLDALRLKISLKAAV</sequence>
<evidence type="ECO:0000313" key="1">
    <source>
        <dbReference type="EMBL" id="CCB89425.1"/>
    </source>
</evidence>
<dbReference type="EMBL" id="FR872582">
    <property type="protein sequence ID" value="CCB89425.1"/>
    <property type="molecule type" value="Genomic_DNA"/>
</dbReference>
<organism evidence="1 2">
    <name type="scientific">Simkania negevensis (strain ATCC VR-1471 / DSM 27360 / Z)</name>
    <dbReference type="NCBI Taxonomy" id="331113"/>
    <lineage>
        <taxon>Bacteria</taxon>
        <taxon>Pseudomonadati</taxon>
        <taxon>Chlamydiota</taxon>
        <taxon>Chlamydiia</taxon>
        <taxon>Parachlamydiales</taxon>
        <taxon>Simkaniaceae</taxon>
        <taxon>Simkania</taxon>
    </lineage>
</organism>
<gene>
    <name evidence="1" type="ordered locus">SNE_A15480</name>
</gene>
<dbReference type="HOGENOM" id="CLU_137365_3_1_0"/>
<dbReference type="NCBIfam" id="TIGR02684">
    <property type="entry name" value="dnstrm_HI1420"/>
    <property type="match status" value="1"/>
</dbReference>
<dbReference type="eggNOG" id="COG3636">
    <property type="taxonomic scope" value="Bacteria"/>
</dbReference>
<dbReference type="PANTHER" id="PTHR40275">
    <property type="entry name" value="SSL7038 PROTEIN"/>
    <property type="match status" value="1"/>
</dbReference>
<dbReference type="Proteomes" id="UP000000496">
    <property type="component" value="Chromosome gsn.131"/>
</dbReference>
<evidence type="ECO:0000313" key="2">
    <source>
        <dbReference type="Proteomes" id="UP000000496"/>
    </source>
</evidence>
<dbReference type="RefSeq" id="WP_013943891.1">
    <property type="nucleotide sequence ID" value="NC_015713.1"/>
</dbReference>
<dbReference type="InterPro" id="IPR014057">
    <property type="entry name" value="HI1420"/>
</dbReference>
<dbReference type="AlphaFoldDB" id="F8L5H3"/>
<dbReference type="OrthoDB" id="9798416at2"/>